<accession>A0A0S4IMK2</accession>
<evidence type="ECO:0000259" key="6">
    <source>
        <dbReference type="PROSITE" id="PS50089"/>
    </source>
</evidence>
<organism evidence="7 8">
    <name type="scientific">Bodo saltans</name>
    <name type="common">Flagellated protozoan</name>
    <dbReference type="NCBI Taxonomy" id="75058"/>
    <lineage>
        <taxon>Eukaryota</taxon>
        <taxon>Discoba</taxon>
        <taxon>Euglenozoa</taxon>
        <taxon>Kinetoplastea</taxon>
        <taxon>Metakinetoplastina</taxon>
        <taxon>Eubodonida</taxon>
        <taxon>Bodonidae</taxon>
        <taxon>Bodo</taxon>
    </lineage>
</organism>
<name>A0A0S4IMK2_BODSA</name>
<proteinExistence type="predicted"/>
<evidence type="ECO:0000256" key="5">
    <source>
        <dbReference type="SAM" id="MobiDB-lite"/>
    </source>
</evidence>
<keyword evidence="8" id="KW-1185">Reference proteome</keyword>
<dbReference type="VEuPathDB" id="TriTrypDB:BSAL_00320"/>
<gene>
    <name evidence="7" type="ORF">BSAL_00320</name>
</gene>
<dbReference type="PROSITE" id="PS00518">
    <property type="entry name" value="ZF_RING_1"/>
    <property type="match status" value="1"/>
</dbReference>
<evidence type="ECO:0000256" key="4">
    <source>
        <dbReference type="PROSITE-ProRule" id="PRU00175"/>
    </source>
</evidence>
<evidence type="ECO:0000313" key="8">
    <source>
        <dbReference type="Proteomes" id="UP000051952"/>
    </source>
</evidence>
<dbReference type="Gene3D" id="3.30.40.10">
    <property type="entry name" value="Zinc/RING finger domain, C3HC4 (zinc finger)"/>
    <property type="match status" value="1"/>
</dbReference>
<dbReference type="OMA" id="GHTICET"/>
<dbReference type="SUPFAM" id="SSF57850">
    <property type="entry name" value="RING/U-box"/>
    <property type="match status" value="1"/>
</dbReference>
<feature type="domain" description="RING-type" evidence="6">
    <location>
        <begin position="394"/>
        <end position="435"/>
    </location>
</feature>
<evidence type="ECO:0000256" key="1">
    <source>
        <dbReference type="ARBA" id="ARBA00022723"/>
    </source>
</evidence>
<feature type="region of interest" description="Disordered" evidence="5">
    <location>
        <begin position="291"/>
        <end position="316"/>
    </location>
</feature>
<evidence type="ECO:0000313" key="7">
    <source>
        <dbReference type="EMBL" id="CUE72392.1"/>
    </source>
</evidence>
<keyword evidence="2 4" id="KW-0863">Zinc-finger</keyword>
<dbReference type="Proteomes" id="UP000051952">
    <property type="component" value="Unassembled WGS sequence"/>
</dbReference>
<protein>
    <recommendedName>
        <fullName evidence="6">RING-type domain-containing protein</fullName>
    </recommendedName>
</protein>
<evidence type="ECO:0000256" key="3">
    <source>
        <dbReference type="ARBA" id="ARBA00022833"/>
    </source>
</evidence>
<keyword evidence="1" id="KW-0479">Metal-binding</keyword>
<dbReference type="InterPro" id="IPR013083">
    <property type="entry name" value="Znf_RING/FYVE/PHD"/>
</dbReference>
<dbReference type="InterPro" id="IPR001841">
    <property type="entry name" value="Znf_RING"/>
</dbReference>
<dbReference type="InterPro" id="IPR017907">
    <property type="entry name" value="Znf_RING_CS"/>
</dbReference>
<dbReference type="EMBL" id="CYKH01000126">
    <property type="protein sequence ID" value="CUE72392.1"/>
    <property type="molecule type" value="Genomic_DNA"/>
</dbReference>
<dbReference type="AlphaFoldDB" id="A0A0S4IMK2"/>
<keyword evidence="3" id="KW-0862">Zinc</keyword>
<evidence type="ECO:0000256" key="2">
    <source>
        <dbReference type="ARBA" id="ARBA00022771"/>
    </source>
</evidence>
<dbReference type="GO" id="GO:0008270">
    <property type="term" value="F:zinc ion binding"/>
    <property type="evidence" value="ECO:0007669"/>
    <property type="project" value="UniProtKB-KW"/>
</dbReference>
<dbReference type="PROSITE" id="PS50089">
    <property type="entry name" value="ZF_RING_2"/>
    <property type="match status" value="1"/>
</dbReference>
<reference evidence="8" key="1">
    <citation type="submission" date="2015-09" db="EMBL/GenBank/DDBJ databases">
        <authorList>
            <consortium name="Pathogen Informatics"/>
        </authorList>
    </citation>
    <scope>NUCLEOTIDE SEQUENCE [LARGE SCALE GENOMIC DNA]</scope>
    <source>
        <strain evidence="8">Lake Konstanz</strain>
    </source>
</reference>
<sequence length="497" mass="54946">MDSELIPWEVHCALKDSAVDSFSAVLQRELAHFRTKTRANAIESSIASELKANSMRVQSPLEHNTRVEEKSQLGRDVVSISADELFVAVEQDSEVIHLLDVLAGLRAQVTECETFLEAQTLHTGSRHTARRDQFARQQLDSDLGRRQSVAQRKATIAAFRKASAAIITRPSLAGAVEPTRAPVNDKPTQSLTAATAESYFSLEKRDDIVRDLSELGRSGNDNETVVRLQVAAAGERLLFEETIAAMTAVHEQDRADIDNALVRQRMRLQAAESHVSKLVAAELQRLVASQRQGPSDAAVPVREDDDSDTASSDSDVLESRDIELTRMIDGTIRVSVGLQSEIASLSDLDLGLVATVLKESRAREVQIRESLESMSTILRNLERCNEAFEADFFCSSCRASFVDLYLLWPCGHQYCLDCVYRNELQAGGYFCEECQSATTEIPVPNVAVNDVVSRMSFKRSGVHGLFDVINRFRKETFNAESTEKGFTAGLHVGLPQL</sequence>